<accession>A0AAN9ELD6</accession>
<evidence type="ECO:0000256" key="1">
    <source>
        <dbReference type="SAM" id="MobiDB-lite"/>
    </source>
</evidence>
<feature type="region of interest" description="Disordered" evidence="1">
    <location>
        <begin position="65"/>
        <end position="88"/>
    </location>
</feature>
<dbReference type="AlphaFoldDB" id="A0AAN9ELD6"/>
<comment type="caution">
    <text evidence="2">The sequence shown here is derived from an EMBL/GenBank/DDBJ whole genome shotgun (WGS) entry which is preliminary data.</text>
</comment>
<dbReference type="Proteomes" id="UP001372338">
    <property type="component" value="Unassembled WGS sequence"/>
</dbReference>
<organism evidence="2 3">
    <name type="scientific">Crotalaria pallida</name>
    <name type="common">Smooth rattlebox</name>
    <name type="synonym">Crotalaria striata</name>
    <dbReference type="NCBI Taxonomy" id="3830"/>
    <lineage>
        <taxon>Eukaryota</taxon>
        <taxon>Viridiplantae</taxon>
        <taxon>Streptophyta</taxon>
        <taxon>Embryophyta</taxon>
        <taxon>Tracheophyta</taxon>
        <taxon>Spermatophyta</taxon>
        <taxon>Magnoliopsida</taxon>
        <taxon>eudicotyledons</taxon>
        <taxon>Gunneridae</taxon>
        <taxon>Pentapetalae</taxon>
        <taxon>rosids</taxon>
        <taxon>fabids</taxon>
        <taxon>Fabales</taxon>
        <taxon>Fabaceae</taxon>
        <taxon>Papilionoideae</taxon>
        <taxon>50 kb inversion clade</taxon>
        <taxon>genistoids sensu lato</taxon>
        <taxon>core genistoids</taxon>
        <taxon>Crotalarieae</taxon>
        <taxon>Crotalaria</taxon>
    </lineage>
</organism>
<dbReference type="EMBL" id="JAYWIO010000005">
    <property type="protein sequence ID" value="KAK7259712.1"/>
    <property type="molecule type" value="Genomic_DNA"/>
</dbReference>
<feature type="compositionally biased region" description="Polar residues" evidence="1">
    <location>
        <begin position="65"/>
        <end position="74"/>
    </location>
</feature>
<keyword evidence="3" id="KW-1185">Reference proteome</keyword>
<reference evidence="2 3" key="1">
    <citation type="submission" date="2024-01" db="EMBL/GenBank/DDBJ databases">
        <title>The genomes of 5 underutilized Papilionoideae crops provide insights into root nodulation and disease resistanc.</title>
        <authorList>
            <person name="Yuan L."/>
        </authorList>
    </citation>
    <scope>NUCLEOTIDE SEQUENCE [LARGE SCALE GENOMIC DNA]</scope>
    <source>
        <strain evidence="2">ZHUSHIDOU_FW_LH</strain>
        <tissue evidence="2">Leaf</tissue>
    </source>
</reference>
<evidence type="ECO:0000313" key="2">
    <source>
        <dbReference type="EMBL" id="KAK7259712.1"/>
    </source>
</evidence>
<evidence type="ECO:0000313" key="3">
    <source>
        <dbReference type="Proteomes" id="UP001372338"/>
    </source>
</evidence>
<sequence length="215" mass="25117">MFGHDKKMCRKDTRKEWVVKKKPTQEEVLEIHEEAKAKEIEKAYKEACATPKKNSDAVIVVQSRNAENPKQNDGASDDNVAESQNGNQWQMVVTRQRAKGKAVDGYEMFKFSTKLKKVKRVLLQLNRDRFNSIDKKEAALKCQLDEAQRNLQLDPGNINLQQAERDIYLEYRKTFQQALSFMRQKAKEKWIQDGDQNTSFFFIKQLREGFTETGY</sequence>
<name>A0AAN9ELD6_CROPI</name>
<protein>
    <submittedName>
        <fullName evidence="2">Uncharacterized protein</fullName>
    </submittedName>
</protein>
<gene>
    <name evidence="2" type="ORF">RIF29_25325</name>
</gene>
<proteinExistence type="predicted"/>